<proteinExistence type="predicted"/>
<dbReference type="PANTHER" id="PTHR36933:SF1">
    <property type="entry name" value="SLL0788 PROTEIN"/>
    <property type="match status" value="1"/>
</dbReference>
<gene>
    <name evidence="3" type="ORF">ACFSJ0_61965</name>
</gene>
<feature type="signal peptide" evidence="1">
    <location>
        <begin position="1"/>
        <end position="23"/>
    </location>
</feature>
<dbReference type="Pfam" id="PF03713">
    <property type="entry name" value="DUF305"/>
    <property type="match status" value="1"/>
</dbReference>
<dbReference type="EMBL" id="JBHUCM010000078">
    <property type="protein sequence ID" value="MFD1547601.1"/>
    <property type="molecule type" value="Genomic_DNA"/>
</dbReference>
<feature type="domain" description="DUF305" evidence="2">
    <location>
        <begin position="37"/>
        <end position="170"/>
    </location>
</feature>
<reference evidence="4" key="1">
    <citation type="journal article" date="2019" name="Int. J. Syst. Evol. Microbiol.">
        <title>The Global Catalogue of Microorganisms (GCM) 10K type strain sequencing project: providing services to taxonomists for standard genome sequencing and annotation.</title>
        <authorList>
            <consortium name="The Broad Institute Genomics Platform"/>
            <consortium name="The Broad Institute Genome Sequencing Center for Infectious Disease"/>
            <person name="Wu L."/>
            <person name="Ma J."/>
        </authorList>
    </citation>
    <scope>NUCLEOTIDE SEQUENCE [LARGE SCALE GENOMIC DNA]</scope>
    <source>
        <strain evidence="4">CGMCC 1.15399</strain>
    </source>
</reference>
<dbReference type="InterPro" id="IPR005183">
    <property type="entry name" value="DUF305_CopM-like"/>
</dbReference>
<accession>A0ABW4GZ06</accession>
<name>A0ABW4GZ06_9ACTN</name>
<dbReference type="Proteomes" id="UP001597097">
    <property type="component" value="Unassembled WGS sequence"/>
</dbReference>
<evidence type="ECO:0000256" key="1">
    <source>
        <dbReference type="SAM" id="SignalP"/>
    </source>
</evidence>
<sequence>MRWTTIAGALLCVALAGGCASSAAGTPATMAAYDQEDVQFSQEMITHHRQTIQLTQLVAQRTTTPYVRELSQKLEASEKADIEKMSSWLKSWQVAVPVEDAKGVAKQVAQLTPKSGKAFDKLWLALISAHLDHGVMMASAAQTGGKHGPTIEMATRLVTEQTAEIAEIKEQLA</sequence>
<evidence type="ECO:0000313" key="4">
    <source>
        <dbReference type="Proteomes" id="UP001597097"/>
    </source>
</evidence>
<dbReference type="RefSeq" id="WP_219537032.1">
    <property type="nucleotide sequence ID" value="NZ_JAHKRM010000034.1"/>
</dbReference>
<protein>
    <submittedName>
        <fullName evidence="3">DUF305 domain-containing protein</fullName>
    </submittedName>
</protein>
<feature type="chain" id="PRO_5045890344" evidence="1">
    <location>
        <begin position="24"/>
        <end position="173"/>
    </location>
</feature>
<organism evidence="3 4">
    <name type="scientific">Nonomuraea guangzhouensis</name>
    <dbReference type="NCBI Taxonomy" id="1291555"/>
    <lineage>
        <taxon>Bacteria</taxon>
        <taxon>Bacillati</taxon>
        <taxon>Actinomycetota</taxon>
        <taxon>Actinomycetes</taxon>
        <taxon>Streptosporangiales</taxon>
        <taxon>Streptosporangiaceae</taxon>
        <taxon>Nonomuraea</taxon>
    </lineage>
</organism>
<keyword evidence="4" id="KW-1185">Reference proteome</keyword>
<evidence type="ECO:0000313" key="3">
    <source>
        <dbReference type="EMBL" id="MFD1547601.1"/>
    </source>
</evidence>
<dbReference type="PROSITE" id="PS51257">
    <property type="entry name" value="PROKAR_LIPOPROTEIN"/>
    <property type="match status" value="1"/>
</dbReference>
<keyword evidence="1" id="KW-0732">Signal</keyword>
<dbReference type="PANTHER" id="PTHR36933">
    <property type="entry name" value="SLL0788 PROTEIN"/>
    <property type="match status" value="1"/>
</dbReference>
<evidence type="ECO:0000259" key="2">
    <source>
        <dbReference type="Pfam" id="PF03713"/>
    </source>
</evidence>
<comment type="caution">
    <text evidence="3">The sequence shown here is derived from an EMBL/GenBank/DDBJ whole genome shotgun (WGS) entry which is preliminary data.</text>
</comment>